<dbReference type="Pfam" id="PF13374">
    <property type="entry name" value="TPR_10"/>
    <property type="match status" value="1"/>
</dbReference>
<feature type="repeat" description="TPR" evidence="1">
    <location>
        <begin position="527"/>
        <end position="560"/>
    </location>
</feature>
<keyword evidence="3" id="KW-1185">Reference proteome</keyword>
<dbReference type="InterPro" id="IPR027417">
    <property type="entry name" value="P-loop_NTPase"/>
</dbReference>
<dbReference type="Pfam" id="PF13424">
    <property type="entry name" value="TPR_12"/>
    <property type="match status" value="2"/>
</dbReference>
<dbReference type="OrthoDB" id="3349744at2"/>
<reference evidence="2 3" key="1">
    <citation type="submission" date="2018-08" db="EMBL/GenBank/DDBJ databases">
        <title>Genomic Encyclopedia of Archaeal and Bacterial Type Strains, Phase II (KMG-II): from individual species to whole genera.</title>
        <authorList>
            <person name="Goeker M."/>
        </authorList>
    </citation>
    <scope>NUCLEOTIDE SEQUENCE [LARGE SCALE GENOMIC DNA]</scope>
    <source>
        <strain evidence="2 3">DSM 45791</strain>
    </source>
</reference>
<dbReference type="AlphaFoldDB" id="A0A3E0HHN9"/>
<evidence type="ECO:0000256" key="1">
    <source>
        <dbReference type="PROSITE-ProRule" id="PRU00339"/>
    </source>
</evidence>
<dbReference type="Gene3D" id="1.25.40.10">
    <property type="entry name" value="Tetratricopeptide repeat domain"/>
    <property type="match status" value="1"/>
</dbReference>
<evidence type="ECO:0000313" key="2">
    <source>
        <dbReference type="EMBL" id="REH46009.1"/>
    </source>
</evidence>
<dbReference type="Gene3D" id="3.40.50.300">
    <property type="entry name" value="P-loop containing nucleotide triphosphate hydrolases"/>
    <property type="match status" value="1"/>
</dbReference>
<dbReference type="GO" id="GO:0043531">
    <property type="term" value="F:ADP binding"/>
    <property type="evidence" value="ECO:0007669"/>
    <property type="project" value="InterPro"/>
</dbReference>
<dbReference type="Proteomes" id="UP000256269">
    <property type="component" value="Unassembled WGS sequence"/>
</dbReference>
<comment type="caution">
    <text evidence="2">The sequence shown here is derived from an EMBL/GenBank/DDBJ whole genome shotgun (WGS) entry which is preliminary data.</text>
</comment>
<dbReference type="RefSeq" id="WP_116176172.1">
    <property type="nucleotide sequence ID" value="NZ_CP144375.1"/>
</dbReference>
<accession>A0A3E0HHN9</accession>
<dbReference type="InterPro" id="IPR011990">
    <property type="entry name" value="TPR-like_helical_dom_sf"/>
</dbReference>
<proteinExistence type="predicted"/>
<evidence type="ECO:0000313" key="3">
    <source>
        <dbReference type="Proteomes" id="UP000256269"/>
    </source>
</evidence>
<sequence>MDETRNVISGHVEGNVVQAGHIDVVNFATPVPVALAGLPAEADFADRLDEQAGLAAVLDPAAAGQPSVATITGLPGIGKSALALRAAHGAVDAGWFPGGVLFIDLHGYDPAGGVSVKAALAAMLRALGIERAPATQGERENLYRSRLAEMAGRGRRVLVLADNVSDVAHANALRPGSPLHRMLITSRDDLAVAGARHVDLRLLRDEDAVGMLAQALEAATPGDTRVADEPGEAVRLAQLCTGLPLALRVVTHLLTGRRGHPIGRLVRTVGAAADRIDALSYDESVAVRLAFDTSYRRLPPPLRRLFRLLSQHPGPHLGVGTVAALADVPDNDASRLAEGLRRASLIEPSVVPDCYRFHDLLRLYAGKRCEADEQPADRAAAVNRLLAYYRTTAQAAHTHIDSRIPAERRSWLFAGRGDAVAWLEAERPNLIPVVSLSARCGFDALTNEVALALHPFFELRNHPDEWITIAKLGLAAALRLADPDAEAQHLTALGIAHQELQWYAEGREFHERALAVSRRADDPVGQSRALINLGAVSHQFGEFEDAESLTEQALAIASERVDHYQMTRILNNLGYLAALQHHCDIAESRYRDALVSARELGDPQAEGGVLTNLGEVLQQTGRHADAIECLRQAHDLSAQSGDRLRAGRALHNIALVYQDLGQWEDASACHRRALALRREIADRNGEGKTLTQLGRIHARQGRRAEALACQRQALAAFVQTGATADADEVRGLIAELTA</sequence>
<keyword evidence="1" id="KW-0802">TPR repeat</keyword>
<dbReference type="SUPFAM" id="SSF48452">
    <property type="entry name" value="TPR-like"/>
    <property type="match status" value="2"/>
</dbReference>
<name>A0A3E0HHN9_9PSEU</name>
<dbReference type="PANTHER" id="PTHR47691">
    <property type="entry name" value="REGULATOR-RELATED"/>
    <property type="match status" value="1"/>
</dbReference>
<dbReference type="PANTHER" id="PTHR47691:SF3">
    <property type="entry name" value="HTH-TYPE TRANSCRIPTIONAL REGULATOR RV0890C-RELATED"/>
    <property type="match status" value="1"/>
</dbReference>
<dbReference type="SMART" id="SM00028">
    <property type="entry name" value="TPR"/>
    <property type="match status" value="6"/>
</dbReference>
<dbReference type="PROSITE" id="PS50005">
    <property type="entry name" value="TPR"/>
    <property type="match status" value="1"/>
</dbReference>
<protein>
    <submittedName>
        <fullName evidence="2">Tetratricopeptide repeat protein</fullName>
    </submittedName>
</protein>
<dbReference type="PRINTS" id="PR00364">
    <property type="entry name" value="DISEASERSIST"/>
</dbReference>
<gene>
    <name evidence="2" type="ORF">BCF44_107141</name>
</gene>
<organism evidence="2 3">
    <name type="scientific">Kutzneria buriramensis</name>
    <dbReference type="NCBI Taxonomy" id="1045776"/>
    <lineage>
        <taxon>Bacteria</taxon>
        <taxon>Bacillati</taxon>
        <taxon>Actinomycetota</taxon>
        <taxon>Actinomycetes</taxon>
        <taxon>Pseudonocardiales</taxon>
        <taxon>Pseudonocardiaceae</taxon>
        <taxon>Kutzneria</taxon>
    </lineage>
</organism>
<dbReference type="SUPFAM" id="SSF52540">
    <property type="entry name" value="P-loop containing nucleoside triphosphate hydrolases"/>
    <property type="match status" value="1"/>
</dbReference>
<dbReference type="EMBL" id="QUNO01000007">
    <property type="protein sequence ID" value="REH46009.1"/>
    <property type="molecule type" value="Genomic_DNA"/>
</dbReference>
<dbReference type="InterPro" id="IPR019734">
    <property type="entry name" value="TPR_rpt"/>
</dbReference>